<evidence type="ECO:0000313" key="2">
    <source>
        <dbReference type="EMBL" id="UYP45606.1"/>
    </source>
</evidence>
<dbReference type="Gene3D" id="2.30.110.10">
    <property type="entry name" value="Electron Transport, Fmn-binding Protein, Chain A"/>
    <property type="match status" value="1"/>
</dbReference>
<protein>
    <recommendedName>
        <fullName evidence="1">Pyridoxamine 5'-phosphate oxidase N-terminal domain-containing protein</fullName>
    </recommendedName>
</protein>
<dbReference type="Proteomes" id="UP001208689">
    <property type="component" value="Chromosome"/>
</dbReference>
<dbReference type="SUPFAM" id="SSF50475">
    <property type="entry name" value="FMN-binding split barrel"/>
    <property type="match status" value="1"/>
</dbReference>
<sequence>MNYSNIRPFFTSFPLIYLANCEGDQPHVRMVSLISYQEQLWFCSVNGRPKCEQLRKNNKVEFSLVAENEDGFHNIRAIGKALEIHDPAIREDLSIEIPFFQDYWSVSTDPNFVLYQLDLSQVEYHPPGGKEYFILNVKTDESERFIKNYRKKLQ</sequence>
<dbReference type="EMBL" id="CP104013">
    <property type="protein sequence ID" value="UYP45606.1"/>
    <property type="molecule type" value="Genomic_DNA"/>
</dbReference>
<feature type="domain" description="Pyridoxamine 5'-phosphate oxidase N-terminal" evidence="1">
    <location>
        <begin position="6"/>
        <end position="125"/>
    </location>
</feature>
<dbReference type="Pfam" id="PF01243">
    <property type="entry name" value="PNPOx_N"/>
    <property type="match status" value="1"/>
</dbReference>
<gene>
    <name evidence="2" type="ORF">NEF87_001891</name>
</gene>
<evidence type="ECO:0000313" key="3">
    <source>
        <dbReference type="Proteomes" id="UP001208689"/>
    </source>
</evidence>
<keyword evidence="3" id="KW-1185">Reference proteome</keyword>
<reference evidence="2" key="1">
    <citation type="submission" date="2022-09" db="EMBL/GenBank/DDBJ databases">
        <title>Actin cytoskeleton and complex cell architecture in an #Asgard archaeon.</title>
        <authorList>
            <person name="Ponce Toledo R.I."/>
            <person name="Schleper C."/>
            <person name="Rodrigues Oliveira T."/>
            <person name="Wollweber F."/>
            <person name="Xu J."/>
            <person name="Rittmann S."/>
            <person name="Klingl A."/>
            <person name="Pilhofer M."/>
        </authorList>
    </citation>
    <scope>NUCLEOTIDE SEQUENCE</scope>
    <source>
        <strain evidence="2">B-35</strain>
    </source>
</reference>
<name>A0ABY6HQA2_9ARCH</name>
<evidence type="ECO:0000259" key="1">
    <source>
        <dbReference type="Pfam" id="PF01243"/>
    </source>
</evidence>
<proteinExistence type="predicted"/>
<dbReference type="InterPro" id="IPR011576">
    <property type="entry name" value="Pyridox_Oxase_N"/>
</dbReference>
<dbReference type="InterPro" id="IPR012349">
    <property type="entry name" value="Split_barrel_FMN-bd"/>
</dbReference>
<organism evidence="2 3">
    <name type="scientific">Candidatus Lokiarchaeum ossiferum</name>
    <dbReference type="NCBI Taxonomy" id="2951803"/>
    <lineage>
        <taxon>Archaea</taxon>
        <taxon>Promethearchaeati</taxon>
        <taxon>Promethearchaeota</taxon>
        <taxon>Promethearchaeia</taxon>
        <taxon>Promethearchaeales</taxon>
        <taxon>Promethearchaeaceae</taxon>
        <taxon>Candidatus Lokiarchaeum</taxon>
    </lineage>
</organism>
<accession>A0ABY6HQA2</accession>